<protein>
    <submittedName>
        <fullName evidence="2">Uncharacterized protein</fullName>
    </submittedName>
</protein>
<accession>A0A164V899</accession>
<organism evidence="2 3">
    <name type="scientific">Daphnia magna</name>
    <dbReference type="NCBI Taxonomy" id="35525"/>
    <lineage>
        <taxon>Eukaryota</taxon>
        <taxon>Metazoa</taxon>
        <taxon>Ecdysozoa</taxon>
        <taxon>Arthropoda</taxon>
        <taxon>Crustacea</taxon>
        <taxon>Branchiopoda</taxon>
        <taxon>Diplostraca</taxon>
        <taxon>Cladocera</taxon>
        <taxon>Anomopoda</taxon>
        <taxon>Daphniidae</taxon>
        <taxon>Daphnia</taxon>
    </lineage>
</organism>
<dbReference type="EMBL" id="LRGB01001409">
    <property type="protein sequence ID" value="KZS12067.1"/>
    <property type="molecule type" value="Genomic_DNA"/>
</dbReference>
<feature type="region of interest" description="Disordered" evidence="1">
    <location>
        <begin position="53"/>
        <end position="75"/>
    </location>
</feature>
<name>A0A164V899_9CRUS</name>
<reference evidence="2 3" key="1">
    <citation type="submission" date="2016-03" db="EMBL/GenBank/DDBJ databases">
        <title>EvidentialGene: Evidence-directed Construction of Genes on Genomes.</title>
        <authorList>
            <person name="Gilbert D.G."/>
            <person name="Choi J.-H."/>
            <person name="Mockaitis K."/>
            <person name="Colbourne J."/>
            <person name="Pfrender M."/>
        </authorList>
    </citation>
    <scope>NUCLEOTIDE SEQUENCE [LARGE SCALE GENOMIC DNA]</scope>
    <source>
        <strain evidence="2 3">Xinb3</strain>
        <tissue evidence="2">Complete organism</tissue>
    </source>
</reference>
<gene>
    <name evidence="2" type="ORF">APZ42_023162</name>
</gene>
<feature type="compositionally biased region" description="Basic residues" evidence="1">
    <location>
        <begin position="58"/>
        <end position="75"/>
    </location>
</feature>
<dbReference type="Proteomes" id="UP000076858">
    <property type="component" value="Unassembled WGS sequence"/>
</dbReference>
<evidence type="ECO:0000256" key="1">
    <source>
        <dbReference type="SAM" id="MobiDB-lite"/>
    </source>
</evidence>
<evidence type="ECO:0000313" key="2">
    <source>
        <dbReference type="EMBL" id="KZS12067.1"/>
    </source>
</evidence>
<evidence type="ECO:0000313" key="3">
    <source>
        <dbReference type="Proteomes" id="UP000076858"/>
    </source>
</evidence>
<sequence>MLQISRFVHELLTQLVSDTSVPRKDVTVGRKRIIDETKDRFITFVFKLPTFSGENKSNGKKKKKKKKKKHIIIFL</sequence>
<proteinExistence type="predicted"/>
<dbReference type="AlphaFoldDB" id="A0A164V899"/>
<keyword evidence="3" id="KW-1185">Reference proteome</keyword>
<comment type="caution">
    <text evidence="2">The sequence shown here is derived from an EMBL/GenBank/DDBJ whole genome shotgun (WGS) entry which is preliminary data.</text>
</comment>